<keyword evidence="11" id="KW-1185">Reference proteome</keyword>
<dbReference type="Gene3D" id="2.60.40.10">
    <property type="entry name" value="Immunoglobulins"/>
    <property type="match status" value="8"/>
</dbReference>
<dbReference type="InterPro" id="IPR003599">
    <property type="entry name" value="Ig_sub"/>
</dbReference>
<keyword evidence="4" id="KW-0325">Glycoprotein</keyword>
<evidence type="ECO:0000259" key="8">
    <source>
        <dbReference type="PROSITE" id="PS50835"/>
    </source>
</evidence>
<feature type="domain" description="Fibronectin type-III" evidence="9">
    <location>
        <begin position="699"/>
        <end position="792"/>
    </location>
</feature>
<dbReference type="PROSITE" id="PS50835">
    <property type="entry name" value="IG_LIKE"/>
    <property type="match status" value="6"/>
</dbReference>
<feature type="domain" description="Ig-like" evidence="8">
    <location>
        <begin position="221"/>
        <end position="304"/>
    </location>
</feature>
<evidence type="ECO:0000256" key="5">
    <source>
        <dbReference type="ARBA" id="ARBA00023319"/>
    </source>
</evidence>
<keyword evidence="3" id="KW-1015">Disulfide bond</keyword>
<evidence type="ECO:0000256" key="3">
    <source>
        <dbReference type="ARBA" id="ARBA00023157"/>
    </source>
</evidence>
<feature type="domain" description="Ig-like" evidence="8">
    <location>
        <begin position="309"/>
        <end position="388"/>
    </location>
</feature>
<feature type="compositionally biased region" description="Polar residues" evidence="6">
    <location>
        <begin position="929"/>
        <end position="946"/>
    </location>
</feature>
<dbReference type="AlphaFoldDB" id="A0AA88YT36"/>
<feature type="domain" description="Ig-like" evidence="8">
    <location>
        <begin position="490"/>
        <end position="592"/>
    </location>
</feature>
<keyword evidence="7" id="KW-0812">Transmembrane</keyword>
<dbReference type="CDD" id="cd00096">
    <property type="entry name" value="Ig"/>
    <property type="match status" value="1"/>
</dbReference>
<dbReference type="PANTHER" id="PTHR11640">
    <property type="entry name" value="NEPHRIN"/>
    <property type="match status" value="1"/>
</dbReference>
<dbReference type="GO" id="GO:0050839">
    <property type="term" value="F:cell adhesion molecule binding"/>
    <property type="evidence" value="ECO:0007669"/>
    <property type="project" value="TreeGrafter"/>
</dbReference>
<dbReference type="InterPro" id="IPR036116">
    <property type="entry name" value="FN3_sf"/>
</dbReference>
<feature type="region of interest" description="Disordered" evidence="6">
    <location>
        <begin position="1024"/>
        <end position="1049"/>
    </location>
</feature>
<keyword evidence="7" id="KW-1133">Transmembrane helix</keyword>
<dbReference type="GO" id="GO:0005886">
    <property type="term" value="C:plasma membrane"/>
    <property type="evidence" value="ECO:0007669"/>
    <property type="project" value="TreeGrafter"/>
</dbReference>
<sequence length="1058" mass="115745">MSECIKINLKSLIIRLFTGLRWVERPSNVSIELGGDALIPCTFEDGTVSAHTWTNPNAVPLFINNQSVSGSNQFSIQGFFNLHIRNVTKANRGYYTCFVQGLGDDKGFLDVLISPYNTAVQTNDSSSQQSENDTIALTCSSTGNPAPTIKWYRGNTQLVNSPHVQHTESVSAGTETRTSSQLILIVQYSDHNQDITCHAYNSVNQNNPVKIPFPLRVQYSPRVSLSPTPYSIILSTSGQLSCDTNANPPANNVKWYKDGALLTTSTTVLDFTNVQRSASGVYSCHATNIINGQEKTGQANSQVSVIYEPVITVPSDLTVNESSTLNLSCGVDASPPPLSIKWKKIDGSSESPGRDLVVPGVGRSFAGNYTCMVEYRLEPSGQPAKQGSKRAYTYIRVQYRPGRAEMTAVNNPVTIGQPLTLRCTLQDPGFPSATFLWRRLNSGETFSETSSTLLISQTSLQDIGNYSCTPRNLVGVGSAGTLAVDIHENPTFVEIPPTSQTISSNVSSFIILCKVRGRPIPSVMWSKNNQPIMSGDIYTIQTSTTSVDTYSYQVSSSLVFQGRNRLRGLTFDDIANFTCMESNHNSLQHTLELFVLFPPSIESQEKVAATANSSTTLTCTARGYPIPQFTWYRGASIVVNGSKYSLSATQVQDVAMATSRLTIHEIQASDFGEYSCEVSNTQGGATKLIILSVRDKPDPPTNVRMTSYTWESVTVAWTPGFDGGSKQTFRILYVNQQDPSQSKDLPVIPDSVLTFNVTGLLPGTSYEFKVYGESVLGRGKHSDSLIVQTKSLSFPSIQQTPEFVAEDGVLTLPFNLNNTYCVKVKYSQDGGGSWRGVVHQNTECFTVEGVIPLSVEGINKINVSVCLVERQDVCDKPVMAAIRSSETNDLSETEVIIIGCVCLGILGVLIGVLIYIVCRRRRNAKQYESRVNQQSRQNMQPTQVNGNGIAPPKPQRTYDSQDSDGPPPSYNGVIANGLLSQDSSYDSQVEKYQNEMNMRNLHHLSPDAGSPHTPRKDPAHFVDLTEDRIDNSTRTGQESGYSTADGPKPKKVIYEVVV</sequence>
<dbReference type="SMART" id="SM00408">
    <property type="entry name" value="IGc2"/>
    <property type="match status" value="7"/>
</dbReference>
<dbReference type="SUPFAM" id="SSF49265">
    <property type="entry name" value="Fibronectin type III"/>
    <property type="match status" value="1"/>
</dbReference>
<evidence type="ECO:0000256" key="7">
    <source>
        <dbReference type="SAM" id="Phobius"/>
    </source>
</evidence>
<evidence type="ECO:0000256" key="2">
    <source>
        <dbReference type="ARBA" id="ARBA00023136"/>
    </source>
</evidence>
<keyword evidence="5" id="KW-0393">Immunoglobulin domain</keyword>
<evidence type="ECO:0000256" key="4">
    <source>
        <dbReference type="ARBA" id="ARBA00023180"/>
    </source>
</evidence>
<evidence type="ECO:0000313" key="11">
    <source>
        <dbReference type="Proteomes" id="UP001186944"/>
    </source>
</evidence>
<evidence type="ECO:0000259" key="9">
    <source>
        <dbReference type="PROSITE" id="PS50853"/>
    </source>
</evidence>
<feature type="domain" description="Ig-like" evidence="8">
    <location>
        <begin position="401"/>
        <end position="485"/>
    </location>
</feature>
<dbReference type="InterPro" id="IPR013162">
    <property type="entry name" value="CD80_C2-set"/>
</dbReference>
<dbReference type="SMART" id="SM00409">
    <property type="entry name" value="IG"/>
    <property type="match status" value="7"/>
</dbReference>
<comment type="caution">
    <text evidence="10">The sequence shown here is derived from an EMBL/GenBank/DDBJ whole genome shotgun (WGS) entry which is preliminary data.</text>
</comment>
<dbReference type="EMBL" id="VSWD01000002">
    <property type="protein sequence ID" value="KAK3107143.1"/>
    <property type="molecule type" value="Genomic_DNA"/>
</dbReference>
<feature type="domain" description="Ig-like" evidence="8">
    <location>
        <begin position="598"/>
        <end position="692"/>
    </location>
</feature>
<dbReference type="InterPro" id="IPR051275">
    <property type="entry name" value="Cell_adhesion_signaling"/>
</dbReference>
<dbReference type="GO" id="GO:0098609">
    <property type="term" value="P:cell-cell adhesion"/>
    <property type="evidence" value="ECO:0007669"/>
    <property type="project" value="TreeGrafter"/>
</dbReference>
<dbReference type="InterPro" id="IPR003598">
    <property type="entry name" value="Ig_sub2"/>
</dbReference>
<name>A0AA88YT36_PINIB</name>
<dbReference type="SMART" id="SM00060">
    <property type="entry name" value="FN3"/>
    <property type="match status" value="1"/>
</dbReference>
<protein>
    <submittedName>
        <fullName evidence="10">Uncharacterized protein</fullName>
    </submittedName>
</protein>
<dbReference type="Pfam" id="PF08205">
    <property type="entry name" value="C2-set_2"/>
    <property type="match status" value="1"/>
</dbReference>
<evidence type="ECO:0000256" key="1">
    <source>
        <dbReference type="ARBA" id="ARBA00004479"/>
    </source>
</evidence>
<accession>A0AA88YT36</accession>
<evidence type="ECO:0000256" key="6">
    <source>
        <dbReference type="SAM" id="MobiDB-lite"/>
    </source>
</evidence>
<dbReference type="InterPro" id="IPR003961">
    <property type="entry name" value="FN3_dom"/>
</dbReference>
<keyword evidence="2 7" id="KW-0472">Membrane</keyword>
<dbReference type="Proteomes" id="UP001186944">
    <property type="component" value="Unassembled WGS sequence"/>
</dbReference>
<evidence type="ECO:0000313" key="10">
    <source>
        <dbReference type="EMBL" id="KAK3107143.1"/>
    </source>
</evidence>
<feature type="domain" description="Ig-like" evidence="8">
    <location>
        <begin position="115"/>
        <end position="210"/>
    </location>
</feature>
<gene>
    <name evidence="10" type="ORF">FSP39_008031</name>
</gene>
<proteinExistence type="predicted"/>
<dbReference type="Pfam" id="PF13927">
    <property type="entry name" value="Ig_3"/>
    <property type="match status" value="3"/>
</dbReference>
<comment type="subcellular location">
    <subcellularLocation>
        <location evidence="1">Membrane</location>
        <topology evidence="1">Single-pass type I membrane protein</topology>
    </subcellularLocation>
</comment>
<dbReference type="Pfam" id="PF13895">
    <property type="entry name" value="Ig_2"/>
    <property type="match status" value="1"/>
</dbReference>
<dbReference type="CDD" id="cd00063">
    <property type="entry name" value="FN3"/>
    <property type="match status" value="1"/>
</dbReference>
<dbReference type="InterPro" id="IPR007110">
    <property type="entry name" value="Ig-like_dom"/>
</dbReference>
<feature type="compositionally biased region" description="Polar residues" evidence="6">
    <location>
        <begin position="1032"/>
        <end position="1042"/>
    </location>
</feature>
<dbReference type="Pfam" id="PF00041">
    <property type="entry name" value="fn3"/>
    <property type="match status" value="1"/>
</dbReference>
<dbReference type="GO" id="GO:0005911">
    <property type="term" value="C:cell-cell junction"/>
    <property type="evidence" value="ECO:0007669"/>
    <property type="project" value="TreeGrafter"/>
</dbReference>
<dbReference type="InterPro" id="IPR036179">
    <property type="entry name" value="Ig-like_dom_sf"/>
</dbReference>
<organism evidence="10 11">
    <name type="scientific">Pinctada imbricata</name>
    <name type="common">Atlantic pearl-oyster</name>
    <name type="synonym">Pinctada martensii</name>
    <dbReference type="NCBI Taxonomy" id="66713"/>
    <lineage>
        <taxon>Eukaryota</taxon>
        <taxon>Metazoa</taxon>
        <taxon>Spiralia</taxon>
        <taxon>Lophotrochozoa</taxon>
        <taxon>Mollusca</taxon>
        <taxon>Bivalvia</taxon>
        <taxon>Autobranchia</taxon>
        <taxon>Pteriomorphia</taxon>
        <taxon>Pterioida</taxon>
        <taxon>Pterioidea</taxon>
        <taxon>Pteriidae</taxon>
        <taxon>Pinctada</taxon>
    </lineage>
</organism>
<feature type="transmembrane region" description="Helical" evidence="7">
    <location>
        <begin position="895"/>
        <end position="918"/>
    </location>
</feature>
<dbReference type="SUPFAM" id="SSF48726">
    <property type="entry name" value="Immunoglobulin"/>
    <property type="match status" value="7"/>
</dbReference>
<dbReference type="PANTHER" id="PTHR11640:SF31">
    <property type="entry name" value="IRREGULAR CHIASM C-ROUGHEST PROTEIN-RELATED"/>
    <property type="match status" value="1"/>
</dbReference>
<reference evidence="10" key="1">
    <citation type="submission" date="2019-08" db="EMBL/GenBank/DDBJ databases">
        <title>The improved chromosome-level genome for the pearl oyster Pinctada fucata martensii using PacBio sequencing and Hi-C.</title>
        <authorList>
            <person name="Zheng Z."/>
        </authorList>
    </citation>
    <scope>NUCLEOTIDE SEQUENCE</scope>
    <source>
        <strain evidence="10">ZZ-2019</strain>
        <tissue evidence="10">Adductor muscle</tissue>
    </source>
</reference>
<dbReference type="InterPro" id="IPR013783">
    <property type="entry name" value="Ig-like_fold"/>
</dbReference>
<dbReference type="PROSITE" id="PS50853">
    <property type="entry name" value="FN3"/>
    <property type="match status" value="1"/>
</dbReference>
<feature type="region of interest" description="Disordered" evidence="6">
    <location>
        <begin position="928"/>
        <end position="976"/>
    </location>
</feature>